<feature type="region of interest" description="Disordered" evidence="1">
    <location>
        <begin position="1"/>
        <end position="90"/>
    </location>
</feature>
<dbReference type="Proteomes" id="UP000835052">
    <property type="component" value="Unassembled WGS sequence"/>
</dbReference>
<dbReference type="EMBL" id="CAJGYM010000067">
    <property type="protein sequence ID" value="CAD6196136.1"/>
    <property type="molecule type" value="Genomic_DNA"/>
</dbReference>
<accession>A0A8S1HMA2</accession>
<name>A0A8S1HMA2_9PELO</name>
<evidence type="ECO:0000256" key="1">
    <source>
        <dbReference type="SAM" id="MobiDB-lite"/>
    </source>
</evidence>
<evidence type="ECO:0000313" key="3">
    <source>
        <dbReference type="Proteomes" id="UP000835052"/>
    </source>
</evidence>
<protein>
    <submittedName>
        <fullName evidence="2">Uncharacterized protein</fullName>
    </submittedName>
</protein>
<organism evidence="2 3">
    <name type="scientific">Caenorhabditis auriculariae</name>
    <dbReference type="NCBI Taxonomy" id="2777116"/>
    <lineage>
        <taxon>Eukaryota</taxon>
        <taxon>Metazoa</taxon>
        <taxon>Ecdysozoa</taxon>
        <taxon>Nematoda</taxon>
        <taxon>Chromadorea</taxon>
        <taxon>Rhabditida</taxon>
        <taxon>Rhabditina</taxon>
        <taxon>Rhabditomorpha</taxon>
        <taxon>Rhabditoidea</taxon>
        <taxon>Rhabditidae</taxon>
        <taxon>Peloderinae</taxon>
        <taxon>Caenorhabditis</taxon>
    </lineage>
</organism>
<evidence type="ECO:0000313" key="2">
    <source>
        <dbReference type="EMBL" id="CAD6196136.1"/>
    </source>
</evidence>
<sequence>MDHRSKSSSVADTPVLRSKSSVADTPVQARKGILKARSSSPVNVSEPAVKTKPLPEPPVAKTKPLPEPSAVKTKPLPESVSEPSQPDLKKTTEELILEMRCDYESRIDVMQTEISTLKTLVHQVVGALAEKEKKEVHVVNLLNLILSKLDNNVQSDISRPSYASVVSSQPLRQNPIIASMQAQKFLKIREEQEKDRTFVIVGSPEVKNEDLVAEINCCLSSEDIPNDCIETAFRHGKMKPEGQYRIIKAKISPHRVSFYHKIKSTVGKSDLCWYTRDDLTSIEQQEDSRLRSECRLENKRCGFKKYIVKNLQLTEVARKPVAASVETASERIDLNANPQ</sequence>
<dbReference type="AlphaFoldDB" id="A0A8S1HMA2"/>
<reference evidence="2" key="1">
    <citation type="submission" date="2020-10" db="EMBL/GenBank/DDBJ databases">
        <authorList>
            <person name="Kikuchi T."/>
        </authorList>
    </citation>
    <scope>NUCLEOTIDE SEQUENCE</scope>
    <source>
        <strain evidence="2">NKZ352</strain>
    </source>
</reference>
<keyword evidence="3" id="KW-1185">Reference proteome</keyword>
<proteinExistence type="predicted"/>
<comment type="caution">
    <text evidence="2">The sequence shown here is derived from an EMBL/GenBank/DDBJ whole genome shotgun (WGS) entry which is preliminary data.</text>
</comment>
<gene>
    <name evidence="2" type="ORF">CAUJ_LOCUS12051</name>
</gene>